<evidence type="ECO:0000313" key="2">
    <source>
        <dbReference type="EMBL" id="SDE26961.1"/>
    </source>
</evidence>
<proteinExistence type="predicted"/>
<dbReference type="Proteomes" id="UP000198757">
    <property type="component" value="Unassembled WGS sequence"/>
</dbReference>
<feature type="chain" id="PRO_5011534622" description="Glycosyl hydrolases family 43" evidence="1">
    <location>
        <begin position="23"/>
        <end position="389"/>
    </location>
</feature>
<accession>A0A1G7BIL6</accession>
<reference evidence="3" key="1">
    <citation type="submission" date="2016-10" db="EMBL/GenBank/DDBJ databases">
        <authorList>
            <person name="Varghese N."/>
            <person name="Submissions S."/>
        </authorList>
    </citation>
    <scope>NUCLEOTIDE SEQUENCE [LARGE SCALE GENOMIC DNA]</scope>
    <source>
        <strain evidence="3">DSM 25811 / CCM 8410 / LMG 26954 / E90</strain>
    </source>
</reference>
<keyword evidence="3" id="KW-1185">Reference proteome</keyword>
<evidence type="ECO:0000256" key="1">
    <source>
        <dbReference type="SAM" id="SignalP"/>
    </source>
</evidence>
<evidence type="ECO:0008006" key="4">
    <source>
        <dbReference type="Google" id="ProtNLM"/>
    </source>
</evidence>
<sequence length="389" mass="44895">MLVKRCFYFLTFLFLCGTGLYAQDNLDLEHRMPKEVGAAQLFVADSFYNWCSSVIKGPDGRYHMFYARWRHGKRALDDDPMNGIFNGFSGWLKYSEIAYAVADRATGPYRYVKTVLKGEGDPRNWDRYTMHNPQIRKFGNRYYLYYISNSFDPAFHFSDNRTVGKDWLHWLRYNCTQKIGVIEAASIEDLVNGRFERSPVPLMQPDNRHTFEVTTNPSVTQGPDGRYYMMFKSRKPDVGHMTMWMAVSEQPDRPFRLLGQVFTTADLACEDPYLWYDRGRKRFYAVVKYYSNDKVLAPQFGALALVTSEDGLHWQAAKHSLVALRQLKVRGQPGTALAHLERPFLLQDKKGNLQALFAAASIQEPGKGDALHTGFDRNSFIVCFPLKKK</sequence>
<gene>
    <name evidence="2" type="ORF">SAMN04487894_13018</name>
</gene>
<dbReference type="CDD" id="cd08994">
    <property type="entry name" value="GH43_62_32_68_117_130-like"/>
    <property type="match status" value="1"/>
</dbReference>
<dbReference type="SUPFAM" id="SSF75005">
    <property type="entry name" value="Arabinanase/levansucrase/invertase"/>
    <property type="match status" value="2"/>
</dbReference>
<protein>
    <recommendedName>
        <fullName evidence="4">Glycosyl hydrolases family 43</fullName>
    </recommendedName>
</protein>
<keyword evidence="1" id="KW-0732">Signal</keyword>
<evidence type="ECO:0000313" key="3">
    <source>
        <dbReference type="Proteomes" id="UP000198757"/>
    </source>
</evidence>
<name>A0A1G7BIL6_NIADE</name>
<dbReference type="EMBL" id="FMZO01000030">
    <property type="protein sequence ID" value="SDE26961.1"/>
    <property type="molecule type" value="Genomic_DNA"/>
</dbReference>
<organism evidence="2 3">
    <name type="scientific">Niabella drilacis (strain DSM 25811 / CCM 8410 / CCUG 62505 / LMG 26954 / E90)</name>
    <dbReference type="NCBI Taxonomy" id="1285928"/>
    <lineage>
        <taxon>Bacteria</taxon>
        <taxon>Pseudomonadati</taxon>
        <taxon>Bacteroidota</taxon>
        <taxon>Chitinophagia</taxon>
        <taxon>Chitinophagales</taxon>
        <taxon>Chitinophagaceae</taxon>
        <taxon>Niabella</taxon>
    </lineage>
</organism>
<dbReference type="Gene3D" id="2.115.10.20">
    <property type="entry name" value="Glycosyl hydrolase domain, family 43"/>
    <property type="match status" value="1"/>
</dbReference>
<dbReference type="InterPro" id="IPR023296">
    <property type="entry name" value="Glyco_hydro_beta-prop_sf"/>
</dbReference>
<dbReference type="AlphaFoldDB" id="A0A1G7BIL6"/>
<feature type="signal peptide" evidence="1">
    <location>
        <begin position="1"/>
        <end position="22"/>
    </location>
</feature>
<dbReference type="STRING" id="1285928.SAMN04487894_13018"/>